<comment type="caution">
    <text evidence="1">The sequence shown here is derived from an EMBL/GenBank/DDBJ whole genome shotgun (WGS) entry which is preliminary data.</text>
</comment>
<name>A0ABM8PCK9_9HYPH</name>
<evidence type="ECO:0008006" key="3">
    <source>
        <dbReference type="Google" id="ProtNLM"/>
    </source>
</evidence>
<dbReference type="RefSeq" id="WP_142590805.1">
    <property type="nucleotide sequence ID" value="NZ_CABFWF030000001.1"/>
</dbReference>
<evidence type="ECO:0000313" key="1">
    <source>
        <dbReference type="EMBL" id="CAD7023166.1"/>
    </source>
</evidence>
<gene>
    <name evidence="1" type="ORF">REJC140_00115</name>
</gene>
<dbReference type="EMBL" id="CABFWF030000001">
    <property type="protein sequence ID" value="CAD7023166.1"/>
    <property type="molecule type" value="Genomic_DNA"/>
</dbReference>
<reference evidence="1 2" key="1">
    <citation type="submission" date="2020-11" db="EMBL/GenBank/DDBJ databases">
        <authorList>
            <person name="Lassalle F."/>
        </authorList>
    </citation>
    <scope>NUCLEOTIDE SEQUENCE [LARGE SCALE GENOMIC DNA]</scope>
    <source>
        <strain evidence="1 2">JC140</strain>
    </source>
</reference>
<evidence type="ECO:0000313" key="2">
    <source>
        <dbReference type="Proteomes" id="UP000606921"/>
    </source>
</evidence>
<sequence length="134" mass="14229">MEDWNAIAAEVSDAIRSVSDISQPNGYPVTLRIPGEATGPEWDPQPGGGPTYKTLYAVEGFQEVRDASGTLIGQTRHTLTVTADPDAVPMKSHQVAIGVRAEDVAADTAFIEIIEVRPLAPAGVAVLYELDLTV</sequence>
<dbReference type="Proteomes" id="UP000606921">
    <property type="component" value="Unassembled WGS sequence"/>
</dbReference>
<organism evidence="1 2">
    <name type="scientific">Pseudorhizobium endolithicum</name>
    <dbReference type="NCBI Taxonomy" id="1191678"/>
    <lineage>
        <taxon>Bacteria</taxon>
        <taxon>Pseudomonadati</taxon>
        <taxon>Pseudomonadota</taxon>
        <taxon>Alphaproteobacteria</taxon>
        <taxon>Hyphomicrobiales</taxon>
        <taxon>Rhizobiaceae</taxon>
        <taxon>Rhizobium/Agrobacterium group</taxon>
        <taxon>Pseudorhizobium</taxon>
    </lineage>
</organism>
<keyword evidence="2" id="KW-1185">Reference proteome</keyword>
<accession>A0ABM8PCK9</accession>
<proteinExistence type="predicted"/>
<protein>
    <recommendedName>
        <fullName evidence="3">Tail terminator</fullName>
    </recommendedName>
</protein>